<name>A0A7I7PA88_9MYCO</name>
<sequence>MGWVSALLDNLDSDPRNRRQKGLETTASADDDASADSGASAQQEEPRTRIIRRAPTSPLPPVTHQLQTTQIPRRPDAWQGAARPGQRGSYGAAGADAGDQSSATTIATTAVSFVSGWATAVVATDLIGGWWRSDRLFCVAVGFLALVFALATVAGVILLLQRRSLGRYLIVAGAVVALLTYGGIFIAGARVAWIVHTLPILPVASVVLALHPQTKRWLVD</sequence>
<evidence type="ECO:0000313" key="4">
    <source>
        <dbReference type="Proteomes" id="UP000466894"/>
    </source>
</evidence>
<organism evidence="3 4">
    <name type="scientific">Mycobacterium noviomagense</name>
    <dbReference type="NCBI Taxonomy" id="459858"/>
    <lineage>
        <taxon>Bacteria</taxon>
        <taxon>Bacillati</taxon>
        <taxon>Actinomycetota</taxon>
        <taxon>Actinomycetes</taxon>
        <taxon>Mycobacteriales</taxon>
        <taxon>Mycobacteriaceae</taxon>
        <taxon>Mycobacterium</taxon>
    </lineage>
</organism>
<feature type="transmembrane region" description="Helical" evidence="2">
    <location>
        <begin position="167"/>
        <end position="187"/>
    </location>
</feature>
<keyword evidence="2" id="KW-1133">Transmembrane helix</keyword>
<evidence type="ECO:0000313" key="3">
    <source>
        <dbReference type="EMBL" id="BBY05478.1"/>
    </source>
</evidence>
<gene>
    <name evidence="3" type="ORF">MNVI_07960</name>
</gene>
<dbReference type="AlphaFoldDB" id="A0A7I7PA88"/>
<protein>
    <submittedName>
        <fullName evidence="3">Uncharacterized protein</fullName>
    </submittedName>
</protein>
<keyword evidence="2" id="KW-0472">Membrane</keyword>
<keyword evidence="2" id="KW-0812">Transmembrane</keyword>
<feature type="transmembrane region" description="Helical" evidence="2">
    <location>
        <begin position="137"/>
        <end position="160"/>
    </location>
</feature>
<feature type="transmembrane region" description="Helical" evidence="2">
    <location>
        <begin position="193"/>
        <end position="210"/>
    </location>
</feature>
<accession>A0A7I7PA88</accession>
<proteinExistence type="predicted"/>
<feature type="transmembrane region" description="Helical" evidence="2">
    <location>
        <begin position="110"/>
        <end position="131"/>
    </location>
</feature>
<reference evidence="3 4" key="1">
    <citation type="journal article" date="2019" name="Emerg. Microbes Infect.">
        <title>Comprehensive subspecies identification of 175 nontuberculous mycobacteria species based on 7547 genomic profiles.</title>
        <authorList>
            <person name="Matsumoto Y."/>
            <person name="Kinjo T."/>
            <person name="Motooka D."/>
            <person name="Nabeya D."/>
            <person name="Jung N."/>
            <person name="Uechi K."/>
            <person name="Horii T."/>
            <person name="Iida T."/>
            <person name="Fujita J."/>
            <person name="Nakamura S."/>
        </authorList>
    </citation>
    <scope>NUCLEOTIDE SEQUENCE [LARGE SCALE GENOMIC DNA]</scope>
    <source>
        <strain evidence="3 4">JCM 16367</strain>
    </source>
</reference>
<evidence type="ECO:0000256" key="2">
    <source>
        <dbReference type="SAM" id="Phobius"/>
    </source>
</evidence>
<dbReference type="EMBL" id="AP022583">
    <property type="protein sequence ID" value="BBY05478.1"/>
    <property type="molecule type" value="Genomic_DNA"/>
</dbReference>
<feature type="region of interest" description="Disordered" evidence="1">
    <location>
        <begin position="1"/>
        <end position="96"/>
    </location>
</feature>
<dbReference type="Proteomes" id="UP000466894">
    <property type="component" value="Chromosome"/>
</dbReference>
<dbReference type="KEGG" id="mnv:MNVI_07960"/>
<evidence type="ECO:0000256" key="1">
    <source>
        <dbReference type="SAM" id="MobiDB-lite"/>
    </source>
</evidence>